<reference evidence="1" key="1">
    <citation type="journal article" date="2021" name="Open Biol.">
        <title>Shared evolutionary footprints suggest mitochondrial oxidative damage underlies multiple complex I losses in fungi.</title>
        <authorList>
            <person name="Schikora-Tamarit M.A."/>
            <person name="Marcet-Houben M."/>
            <person name="Nosek J."/>
            <person name="Gabaldon T."/>
        </authorList>
    </citation>
    <scope>NUCLEOTIDE SEQUENCE</scope>
    <source>
        <strain evidence="1">CBS2887</strain>
    </source>
</reference>
<keyword evidence="2" id="KW-1185">Reference proteome</keyword>
<evidence type="ECO:0000313" key="2">
    <source>
        <dbReference type="Proteomes" id="UP000774326"/>
    </source>
</evidence>
<organism evidence="1 2">
    <name type="scientific">Wickerhamomyces pijperi</name>
    <name type="common">Yeast</name>
    <name type="synonym">Pichia pijperi</name>
    <dbReference type="NCBI Taxonomy" id="599730"/>
    <lineage>
        <taxon>Eukaryota</taxon>
        <taxon>Fungi</taxon>
        <taxon>Dikarya</taxon>
        <taxon>Ascomycota</taxon>
        <taxon>Saccharomycotina</taxon>
        <taxon>Saccharomycetes</taxon>
        <taxon>Phaffomycetales</taxon>
        <taxon>Wickerhamomycetaceae</taxon>
        <taxon>Wickerhamomyces</taxon>
    </lineage>
</organism>
<reference evidence="1" key="2">
    <citation type="submission" date="2021-01" db="EMBL/GenBank/DDBJ databases">
        <authorList>
            <person name="Schikora-Tamarit M.A."/>
        </authorList>
    </citation>
    <scope>NUCLEOTIDE SEQUENCE</scope>
    <source>
        <strain evidence="1">CBS2887</strain>
    </source>
</reference>
<gene>
    <name evidence="1" type="ORF">WICPIJ_005384</name>
</gene>
<proteinExistence type="predicted"/>
<dbReference type="AlphaFoldDB" id="A0A9P8Q6C0"/>
<dbReference type="Proteomes" id="UP000774326">
    <property type="component" value="Unassembled WGS sequence"/>
</dbReference>
<accession>A0A9P8Q6C0</accession>
<dbReference type="EMBL" id="JAEUBG010003027">
    <property type="protein sequence ID" value="KAH3683639.1"/>
    <property type="molecule type" value="Genomic_DNA"/>
</dbReference>
<name>A0A9P8Q6C0_WICPI</name>
<comment type="caution">
    <text evidence="1">The sequence shown here is derived from an EMBL/GenBank/DDBJ whole genome shotgun (WGS) entry which is preliminary data.</text>
</comment>
<evidence type="ECO:0000313" key="1">
    <source>
        <dbReference type="EMBL" id="KAH3683639.1"/>
    </source>
</evidence>
<sequence>MKLVSLSLAYMSGSEAFRSLFSLSVSSHVFNSVRYLSVSETVIDSAASTLDLLSKLLKVRLFGFLGGSLTHSKEDCEVVCISLLSRWPEEFALEERSGFGVGVGVVLFTL</sequence>
<protein>
    <submittedName>
        <fullName evidence="1">Uncharacterized protein</fullName>
    </submittedName>
</protein>